<protein>
    <submittedName>
        <fullName evidence="2">Uncharacterized protein</fullName>
    </submittedName>
</protein>
<dbReference type="Proteomes" id="UP000004853">
    <property type="component" value="Unassembled WGS sequence"/>
</dbReference>
<name>F7T8X6_9BURK</name>
<dbReference type="AlphaFoldDB" id="F7T8X6"/>
<sequence length="197" mass="22621">MPKLRMTTTTGSNVLYPLRVVEFLPGTRRVNTGVSPTVPFAQPQSAAQLWEFIRCYMDEDPAALPPVALLPDHRANAYAWMDRELFSQSVDRQHHLKGTFGALSFWFFACVYYAPNWVEYWIRRRGNRPALPPELADTLAWEGENPYRIIPPTQVEQLAIEGRLPYMMKRWRAVSAVGLFIWAVLPVSCMVAFVLFT</sequence>
<comment type="caution">
    <text evidence="2">The sequence shown here is derived from an EMBL/GenBank/DDBJ whole genome shotgun (WGS) entry which is preliminary data.</text>
</comment>
<feature type="transmembrane region" description="Helical" evidence="1">
    <location>
        <begin position="173"/>
        <end position="196"/>
    </location>
</feature>
<evidence type="ECO:0000256" key="1">
    <source>
        <dbReference type="SAM" id="Phobius"/>
    </source>
</evidence>
<accession>F7T8X6</accession>
<gene>
    <name evidence="2" type="ORF">AXXA_27110</name>
</gene>
<keyword evidence="1" id="KW-0812">Transmembrane</keyword>
<evidence type="ECO:0000313" key="3">
    <source>
        <dbReference type="Proteomes" id="UP000004853"/>
    </source>
</evidence>
<evidence type="ECO:0000313" key="2">
    <source>
        <dbReference type="EMBL" id="EGP43247.1"/>
    </source>
</evidence>
<dbReference type="EMBL" id="AFRQ01000128">
    <property type="protein sequence ID" value="EGP43247.1"/>
    <property type="molecule type" value="Genomic_DNA"/>
</dbReference>
<keyword evidence="1" id="KW-0472">Membrane</keyword>
<dbReference type="PATRIC" id="fig|1003200.3.peg.5363"/>
<organism evidence="2 3">
    <name type="scientific">Achromobacter insuavis AXX-A</name>
    <dbReference type="NCBI Taxonomy" id="1003200"/>
    <lineage>
        <taxon>Bacteria</taxon>
        <taxon>Pseudomonadati</taxon>
        <taxon>Pseudomonadota</taxon>
        <taxon>Betaproteobacteria</taxon>
        <taxon>Burkholderiales</taxon>
        <taxon>Alcaligenaceae</taxon>
        <taxon>Achromobacter</taxon>
    </lineage>
</organism>
<dbReference type="HOGENOM" id="CLU_1381503_0_0_4"/>
<proteinExistence type="predicted"/>
<keyword evidence="1" id="KW-1133">Transmembrane helix</keyword>
<reference evidence="2 3" key="1">
    <citation type="submission" date="2011-06" db="EMBL/GenBank/DDBJ databases">
        <authorList>
            <person name="Bador J."/>
            <person name="Amoureux L."/>
            <person name="Neuwirth C."/>
        </authorList>
    </citation>
    <scope>NUCLEOTIDE SEQUENCE [LARGE SCALE GENOMIC DNA]</scope>
    <source>
        <strain evidence="2 3">AXX-A</strain>
    </source>
</reference>